<dbReference type="Proteomes" id="UP000825483">
    <property type="component" value="Unassembled WGS sequence"/>
</dbReference>
<sequence>MSKWANFIRVEACRAYSYGYTPFYPPFYTPKIWNRVKYFVTLHPNNNNQLKQRLIKPQRKVNRHADSSD</sequence>
<gene>
    <name evidence="1" type="ORF">PRLR5076_13990</name>
</gene>
<evidence type="ECO:0000313" key="2">
    <source>
        <dbReference type="Proteomes" id="UP000825483"/>
    </source>
</evidence>
<name>A0A9R1CY20_9BACT</name>
<dbReference type="AlphaFoldDB" id="A0A9R1CY20"/>
<proteinExistence type="predicted"/>
<organism evidence="1 2">
    <name type="scientific">Prevotella lacticifex</name>
    <dbReference type="NCBI Taxonomy" id="2854755"/>
    <lineage>
        <taxon>Bacteria</taxon>
        <taxon>Pseudomonadati</taxon>
        <taxon>Bacteroidota</taxon>
        <taxon>Bacteroidia</taxon>
        <taxon>Bacteroidales</taxon>
        <taxon>Prevotellaceae</taxon>
        <taxon>Prevotella</taxon>
    </lineage>
</organism>
<evidence type="ECO:0000313" key="1">
    <source>
        <dbReference type="EMBL" id="GJG58548.1"/>
    </source>
</evidence>
<comment type="caution">
    <text evidence="1">The sequence shown here is derived from an EMBL/GenBank/DDBJ whole genome shotgun (WGS) entry which is preliminary data.</text>
</comment>
<dbReference type="EMBL" id="BPUB01000001">
    <property type="protein sequence ID" value="GJG58548.1"/>
    <property type="molecule type" value="Genomic_DNA"/>
</dbReference>
<protein>
    <submittedName>
        <fullName evidence="1">Uncharacterized protein</fullName>
    </submittedName>
</protein>
<keyword evidence="2" id="KW-1185">Reference proteome</keyword>
<accession>A0A9R1CY20</accession>
<reference evidence="1" key="1">
    <citation type="journal article" date="2022" name="Int. J. Syst. Evol. Microbiol.">
        <title>Prevotella lacticifex sp. nov., isolated from the rumen of cows.</title>
        <authorList>
            <person name="Shinkai T."/>
            <person name="Ikeyama N."/>
            <person name="Kumagai M."/>
            <person name="Ohmori H."/>
            <person name="Sakamoto M."/>
            <person name="Ohkuma M."/>
            <person name="Mitsumori M."/>
        </authorList>
    </citation>
    <scope>NUCLEOTIDE SEQUENCE</scope>
    <source>
        <strain evidence="1">R5076</strain>
    </source>
</reference>